<feature type="compositionally biased region" description="Polar residues" evidence="3">
    <location>
        <begin position="38"/>
        <end position="49"/>
    </location>
</feature>
<dbReference type="Gene3D" id="1.10.10.1420">
    <property type="entry name" value="DNA replication factor Cdt1, C-terminal WH domain"/>
    <property type="match status" value="1"/>
</dbReference>
<dbReference type="GO" id="GO:0030174">
    <property type="term" value="P:regulation of DNA-templated DNA replication initiation"/>
    <property type="evidence" value="ECO:0007669"/>
    <property type="project" value="InterPro"/>
</dbReference>
<accession>A0AAW1GNH5</accession>
<dbReference type="GO" id="GO:0003677">
    <property type="term" value="F:DNA binding"/>
    <property type="evidence" value="ECO:0007669"/>
    <property type="project" value="InterPro"/>
</dbReference>
<evidence type="ECO:0000256" key="1">
    <source>
        <dbReference type="ARBA" id="ARBA00008356"/>
    </source>
</evidence>
<evidence type="ECO:0000259" key="4">
    <source>
        <dbReference type="SMART" id="SM01075"/>
    </source>
</evidence>
<keyword evidence="2" id="KW-0131">Cell cycle</keyword>
<protein>
    <recommendedName>
        <fullName evidence="4">CDT1 Geminin-binding domain-containing protein</fullName>
    </recommendedName>
</protein>
<dbReference type="SUPFAM" id="SSF46785">
    <property type="entry name" value="Winged helix' DNA-binding domain"/>
    <property type="match status" value="1"/>
</dbReference>
<name>A0AAW1GNH5_SAPOF</name>
<dbReference type="EMBL" id="JBDFQZ010000014">
    <property type="protein sequence ID" value="KAK9665199.1"/>
    <property type="molecule type" value="Genomic_DNA"/>
</dbReference>
<keyword evidence="6" id="KW-1185">Reference proteome</keyword>
<evidence type="ECO:0000256" key="2">
    <source>
        <dbReference type="ARBA" id="ARBA00023306"/>
    </source>
</evidence>
<dbReference type="Pfam" id="PF16679">
    <property type="entry name" value="CDT1_C"/>
    <property type="match status" value="1"/>
</dbReference>
<proteinExistence type="inferred from homology"/>
<dbReference type="InterPro" id="IPR038090">
    <property type="entry name" value="Cdt1_C_WH_dom_sf"/>
</dbReference>
<feature type="region of interest" description="Disordered" evidence="3">
    <location>
        <begin position="1"/>
        <end position="60"/>
    </location>
</feature>
<dbReference type="GO" id="GO:0005634">
    <property type="term" value="C:nucleus"/>
    <property type="evidence" value="ECO:0007669"/>
    <property type="project" value="TreeGrafter"/>
</dbReference>
<comment type="similarity">
    <text evidence="1">Belongs to the Cdt1 family.</text>
</comment>
<dbReference type="PANTHER" id="PTHR28637">
    <property type="entry name" value="DNA REPLICATION FACTOR CDT1"/>
    <property type="match status" value="1"/>
</dbReference>
<dbReference type="InterPro" id="IPR032054">
    <property type="entry name" value="Cdt1_C"/>
</dbReference>
<organism evidence="5 6">
    <name type="scientific">Saponaria officinalis</name>
    <name type="common">Common soapwort</name>
    <name type="synonym">Lychnis saponaria</name>
    <dbReference type="NCBI Taxonomy" id="3572"/>
    <lineage>
        <taxon>Eukaryota</taxon>
        <taxon>Viridiplantae</taxon>
        <taxon>Streptophyta</taxon>
        <taxon>Embryophyta</taxon>
        <taxon>Tracheophyta</taxon>
        <taxon>Spermatophyta</taxon>
        <taxon>Magnoliopsida</taxon>
        <taxon>eudicotyledons</taxon>
        <taxon>Gunneridae</taxon>
        <taxon>Pentapetalae</taxon>
        <taxon>Caryophyllales</taxon>
        <taxon>Caryophyllaceae</taxon>
        <taxon>Caryophylleae</taxon>
        <taxon>Saponaria</taxon>
    </lineage>
</organism>
<dbReference type="InterPro" id="IPR045173">
    <property type="entry name" value="Cdt1"/>
</dbReference>
<dbReference type="GO" id="GO:0071163">
    <property type="term" value="P:DNA replication preinitiation complex assembly"/>
    <property type="evidence" value="ECO:0007669"/>
    <property type="project" value="InterPro"/>
</dbReference>
<dbReference type="AlphaFoldDB" id="A0AAW1GNH5"/>
<dbReference type="SMART" id="SM01075">
    <property type="entry name" value="CDT1"/>
    <property type="match status" value="1"/>
</dbReference>
<dbReference type="Pfam" id="PF08839">
    <property type="entry name" value="CDT1"/>
    <property type="match status" value="1"/>
</dbReference>
<dbReference type="InterPro" id="IPR036390">
    <property type="entry name" value="WH_DNA-bd_sf"/>
</dbReference>
<reference evidence="5 6" key="1">
    <citation type="submission" date="2024-03" db="EMBL/GenBank/DDBJ databases">
        <title>WGS assembly of Saponaria officinalis var. Norfolk2.</title>
        <authorList>
            <person name="Jenkins J."/>
            <person name="Shu S."/>
            <person name="Grimwood J."/>
            <person name="Barry K."/>
            <person name="Goodstein D."/>
            <person name="Schmutz J."/>
            <person name="Leebens-Mack J."/>
            <person name="Osbourn A."/>
        </authorList>
    </citation>
    <scope>NUCLEOTIDE SEQUENCE [LARGE SCALE GENOMIC DNA]</scope>
    <source>
        <strain evidence="6">cv. Norfolk2</strain>
        <strain evidence="5">JIC</strain>
        <tissue evidence="5">Leaf</tissue>
    </source>
</reference>
<dbReference type="GO" id="GO:0070182">
    <property type="term" value="F:DNA polymerase binding"/>
    <property type="evidence" value="ECO:0007669"/>
    <property type="project" value="TreeGrafter"/>
</dbReference>
<dbReference type="InterPro" id="IPR014939">
    <property type="entry name" value="CDT1_Gemini-bd-like"/>
</dbReference>
<evidence type="ECO:0000256" key="3">
    <source>
        <dbReference type="SAM" id="MobiDB-lite"/>
    </source>
</evidence>
<feature type="domain" description="CDT1 Geminin-binding" evidence="4">
    <location>
        <begin position="64"/>
        <end position="191"/>
    </location>
</feature>
<feature type="compositionally biased region" description="Low complexity" evidence="3">
    <location>
        <begin position="20"/>
        <end position="32"/>
    </location>
</feature>
<dbReference type="PANTHER" id="PTHR28637:SF1">
    <property type="entry name" value="DNA REPLICATION FACTOR CDT1"/>
    <property type="match status" value="1"/>
</dbReference>
<dbReference type="Proteomes" id="UP001443914">
    <property type="component" value="Unassembled WGS sequence"/>
</dbReference>
<dbReference type="EMBL" id="JBDFQZ010000014">
    <property type="protein sequence ID" value="KAK9665200.1"/>
    <property type="molecule type" value="Genomic_DNA"/>
</dbReference>
<comment type="caution">
    <text evidence="5">The sequence shown here is derived from an EMBL/GenBank/DDBJ whole genome shotgun (WGS) entry which is preliminary data.</text>
</comment>
<feature type="compositionally biased region" description="Polar residues" evidence="3">
    <location>
        <begin position="1"/>
        <end position="19"/>
    </location>
</feature>
<evidence type="ECO:0000313" key="6">
    <source>
        <dbReference type="Proteomes" id="UP001443914"/>
    </source>
</evidence>
<evidence type="ECO:0000313" key="5">
    <source>
        <dbReference type="EMBL" id="KAK9665200.1"/>
    </source>
</evidence>
<gene>
    <name evidence="5" type="ORF">RND81_14G096900</name>
</gene>
<sequence>MQSSIVDFSLSTPIKSTRQSSPSSTSPVVSTPDRVNPPIQSQTRTSTQVKSHRRKVQPFDQSQLPQKYEKLCELFNALVSSIRFLRLRRVPTSLTNLSRSIESLTERRFTLDHLAQLKHIMPETIVVEKVRIQDKETRCMKEDLLISLEINNQAKGNAGYSHLRTIFRTRITNYSTIHPEGNDVPKSELPKLFYKLPNEIEPRTDHISELLPNTLTDPSFKRHFSHGAITKSLISRPLVSKISSKTPVKHANLTQDNDTYLKSETYINATPVKCISTPTKFAPTPPTFSSTPARLMAATPELNICKRSLISDDNASDDLPKKSLKRRALKFDKLDVQVDKDLQDVLTANLLHSLIIKERRLLEEQDPVVSQARRRQVLISGVPKLLCMIQLLFQSVGRSVMTKEELVQKLIVGDLDIVDKSEIEEQLKLLQELAPEFITEQSCFGGDTLFRVKKFSCVDSIRSKILEAR</sequence>
<dbReference type="GO" id="GO:0000076">
    <property type="term" value="P:DNA replication checkpoint signaling"/>
    <property type="evidence" value="ECO:0007669"/>
    <property type="project" value="TreeGrafter"/>
</dbReference>
<dbReference type="GO" id="GO:0000278">
    <property type="term" value="P:mitotic cell cycle"/>
    <property type="evidence" value="ECO:0007669"/>
    <property type="project" value="TreeGrafter"/>
</dbReference>